<reference evidence="3 4" key="1">
    <citation type="submission" date="2020-08" db="EMBL/GenBank/DDBJ databases">
        <title>Genome public.</title>
        <authorList>
            <person name="Liu C."/>
            <person name="Sun Q."/>
        </authorList>
    </citation>
    <scope>NUCLEOTIDE SEQUENCE [LARGE SCALE GENOMIC DNA]</scope>
    <source>
        <strain evidence="3 4">New-7</strain>
    </source>
</reference>
<dbReference type="SUPFAM" id="SSF75005">
    <property type="entry name" value="Arabinanase/levansucrase/invertase"/>
    <property type="match status" value="1"/>
</dbReference>
<evidence type="ECO:0000313" key="4">
    <source>
        <dbReference type="Proteomes" id="UP000636891"/>
    </source>
</evidence>
<keyword evidence="1" id="KW-0732">Signal</keyword>
<feature type="signal peptide" evidence="1">
    <location>
        <begin position="1"/>
        <end position="18"/>
    </location>
</feature>
<sequence>MKKYLIAFLIVFVAVACWQCGDKGEDDPAPDPKIEITGSPEVNLPAAGGNGVISFTTNVAWSAKVNDTKASSWCSISPESGKAGDVKITVTAKKDYELYDDFSAEVVITAGTASETVTVTRGQKDALILTQDFYTVPSAGETIDVELQQNVDYEVQIPDTVQWITRVGSKGLSTDVLHLKVDPFDKTDAIRYAFVLVKDKNSDLSAKITVKQGAKYVPTISDGWDIYKAGTYRYGPSIMIHDDGSIDAWFAASGGQYGDWNYLFNQSGTHEAQGITGNNTVGQKFTAKTPFWSISVTSPNWNGKPCGFTFNLYKWDDASMSYSQVVQQTPVATATFKDYKDGEKIGVTNDDKFPAGTYLWELSKGLTEQSGVWLATGSVSGVTSYKNGQVVSGRNWQAQYSVDKTSGYNFWDQASYQHSDDGGKTWTKEEMVLLPTEFSSDHFSVCDPGVARWGGYYYIGYTSTENEAMVENHVYVARSKFPNGPWEKWNGSGWTTGTDVQPVIRYDGNPVNFGAGEPSIVVLDNTVYFYYSWDDQSVTTRVATASADDPNWPGHLVFHGTAMDKGAIGGADHSDVKYREDIGKFQAVHTAARMSANSYIVLWQSDDGIKFEKIAEIREGLQPGAHNCGWSGDEQGHIKLGVQQYISYAYTLDFSPESWGKWNTRWAKLNW</sequence>
<dbReference type="EMBL" id="JACOOK010000002">
    <property type="protein sequence ID" value="MBC5616487.1"/>
    <property type="molecule type" value="Genomic_DNA"/>
</dbReference>
<accession>A0ABR7CLF7</accession>
<dbReference type="Proteomes" id="UP000636891">
    <property type="component" value="Unassembled WGS sequence"/>
</dbReference>
<dbReference type="Gene3D" id="2.60.40.10">
    <property type="entry name" value="Immunoglobulins"/>
    <property type="match status" value="1"/>
</dbReference>
<keyword evidence="4" id="KW-1185">Reference proteome</keyword>
<gene>
    <name evidence="3" type="ORF">H8S08_05555</name>
</gene>
<feature type="domain" description="BACON" evidence="2">
    <location>
        <begin position="67"/>
        <end position="120"/>
    </location>
</feature>
<evidence type="ECO:0000256" key="1">
    <source>
        <dbReference type="SAM" id="SignalP"/>
    </source>
</evidence>
<name>A0ABR7CLF7_9BACT</name>
<proteinExistence type="predicted"/>
<dbReference type="Gene3D" id="2.115.10.20">
    <property type="entry name" value="Glycosyl hydrolase domain, family 43"/>
    <property type="match status" value="1"/>
</dbReference>
<dbReference type="InterPro" id="IPR024361">
    <property type="entry name" value="BACON"/>
</dbReference>
<comment type="caution">
    <text evidence="3">The sequence shown here is derived from an EMBL/GenBank/DDBJ whole genome shotgun (WGS) entry which is preliminary data.</text>
</comment>
<protein>
    <recommendedName>
        <fullName evidence="2">BACON domain-containing protein</fullName>
    </recommendedName>
</protein>
<dbReference type="InterPro" id="IPR023296">
    <property type="entry name" value="Glyco_hydro_beta-prop_sf"/>
</dbReference>
<evidence type="ECO:0000313" key="3">
    <source>
        <dbReference type="EMBL" id="MBC5616487.1"/>
    </source>
</evidence>
<dbReference type="PROSITE" id="PS51257">
    <property type="entry name" value="PROKAR_LIPOPROTEIN"/>
    <property type="match status" value="1"/>
</dbReference>
<evidence type="ECO:0000259" key="2">
    <source>
        <dbReference type="Pfam" id="PF13004"/>
    </source>
</evidence>
<dbReference type="RefSeq" id="WP_186965855.1">
    <property type="nucleotide sequence ID" value="NZ_JACOOK010000002.1"/>
</dbReference>
<dbReference type="CDD" id="cd14948">
    <property type="entry name" value="BACON"/>
    <property type="match status" value="1"/>
</dbReference>
<feature type="chain" id="PRO_5045951837" description="BACON domain-containing protein" evidence="1">
    <location>
        <begin position="19"/>
        <end position="671"/>
    </location>
</feature>
<organism evidence="3 4">
    <name type="scientific">Alistipes hominis</name>
    <dbReference type="NCBI Taxonomy" id="2763015"/>
    <lineage>
        <taxon>Bacteria</taxon>
        <taxon>Pseudomonadati</taxon>
        <taxon>Bacteroidota</taxon>
        <taxon>Bacteroidia</taxon>
        <taxon>Bacteroidales</taxon>
        <taxon>Rikenellaceae</taxon>
        <taxon>Alistipes</taxon>
    </lineage>
</organism>
<dbReference type="InterPro" id="IPR013783">
    <property type="entry name" value="Ig-like_fold"/>
</dbReference>
<dbReference type="Pfam" id="PF13004">
    <property type="entry name" value="BACON"/>
    <property type="match status" value="1"/>
</dbReference>